<dbReference type="Gene3D" id="2.40.110.10">
    <property type="entry name" value="Butyryl-CoA Dehydrogenase, subunit A, domain 2"/>
    <property type="match status" value="1"/>
</dbReference>
<comment type="cofactor">
    <cofactor evidence="1">
        <name>FAD</name>
        <dbReference type="ChEBI" id="CHEBI:57692"/>
    </cofactor>
</comment>
<name>A0A559L664_FUSOC</name>
<dbReference type="InterPro" id="IPR037069">
    <property type="entry name" value="AcylCoA_DH/ox_N_sf"/>
</dbReference>
<evidence type="ECO:0000313" key="9">
    <source>
        <dbReference type="Proteomes" id="UP000320707"/>
    </source>
</evidence>
<dbReference type="GO" id="GO:0033539">
    <property type="term" value="P:fatty acid beta-oxidation using acyl-CoA dehydrogenase"/>
    <property type="evidence" value="ECO:0007669"/>
    <property type="project" value="TreeGrafter"/>
</dbReference>
<evidence type="ECO:0000256" key="1">
    <source>
        <dbReference type="ARBA" id="ARBA00001974"/>
    </source>
</evidence>
<dbReference type="InterPro" id="IPR036250">
    <property type="entry name" value="AcylCo_DH-like_C"/>
</dbReference>
<dbReference type="GO" id="GO:0003995">
    <property type="term" value="F:acyl-CoA dehydrogenase activity"/>
    <property type="evidence" value="ECO:0007669"/>
    <property type="project" value="TreeGrafter"/>
</dbReference>
<keyword evidence="3" id="KW-0285">Flavoprotein</keyword>
<dbReference type="Proteomes" id="UP000320707">
    <property type="component" value="Unassembled WGS sequence"/>
</dbReference>
<dbReference type="PANTHER" id="PTHR48083:SF15">
    <property type="entry name" value="ACYL-COA DEHYDROGENASE APDG"/>
    <property type="match status" value="1"/>
</dbReference>
<dbReference type="Pfam" id="PF00441">
    <property type="entry name" value="Acyl-CoA_dh_1"/>
    <property type="match status" value="1"/>
</dbReference>
<sequence length="379" mass="41828">MPPAVHRVPFADPPWLRGAPSPYFNASHRRFQAACREFVDENLNKNALDWETAEEVPSNLFEVIAKGNLILASLPAPLPVEWLRKLGITHMPGQMSRSGLAVLPGSITTGVAFGIPPLLHYAEPQLQERFLLDLLVERKRICIAIMEPDAGSDVANITTTAILTDYASMAARTGGENSGGKGISLILVPLKDRPGVTKRRLKVAGQIVAGTSFIELDDVRVRPENLIGRENEGMKYIMYNFNHEPDFVKTLMEQPVVRHRLAKYGAILEAQWSWVESFAYQLSKMPKETADQELGGLTALCKANAGIVLDECARCAVLLFGGNGYTRTGKGEIAEKIYREVPWARIPGGSEDVLLDLAIRQLTKQFRAQLAKETTQAKI</sequence>
<evidence type="ECO:0000256" key="5">
    <source>
        <dbReference type="ARBA" id="ARBA00023002"/>
    </source>
</evidence>
<gene>
    <name evidence="8" type="primary">apdG-0</name>
    <name evidence="8" type="ORF">Focb16_v003062</name>
</gene>
<dbReference type="Pfam" id="PF02771">
    <property type="entry name" value="Acyl-CoA_dh_N"/>
    <property type="match status" value="1"/>
</dbReference>
<dbReference type="InterPro" id="IPR046373">
    <property type="entry name" value="Acyl-CoA_Oxase/DH_mid-dom_sf"/>
</dbReference>
<evidence type="ECO:0000313" key="8">
    <source>
        <dbReference type="EMBL" id="TVY68427.1"/>
    </source>
</evidence>
<evidence type="ECO:0000259" key="7">
    <source>
        <dbReference type="Pfam" id="PF02771"/>
    </source>
</evidence>
<proteinExistence type="inferred from homology"/>
<dbReference type="GO" id="GO:0050660">
    <property type="term" value="F:flavin adenine dinucleotide binding"/>
    <property type="evidence" value="ECO:0007669"/>
    <property type="project" value="InterPro"/>
</dbReference>
<comment type="similarity">
    <text evidence="2">Belongs to the acyl-CoA dehydrogenase family.</text>
</comment>
<dbReference type="EMBL" id="SRMI01000006">
    <property type="protein sequence ID" value="TVY68427.1"/>
    <property type="molecule type" value="Genomic_DNA"/>
</dbReference>
<organism evidence="8 9">
    <name type="scientific">Fusarium oxysporum f. sp. cubense</name>
    <dbReference type="NCBI Taxonomy" id="61366"/>
    <lineage>
        <taxon>Eukaryota</taxon>
        <taxon>Fungi</taxon>
        <taxon>Dikarya</taxon>
        <taxon>Ascomycota</taxon>
        <taxon>Pezizomycotina</taxon>
        <taxon>Sordariomycetes</taxon>
        <taxon>Hypocreomycetidae</taxon>
        <taxon>Hypocreales</taxon>
        <taxon>Nectriaceae</taxon>
        <taxon>Fusarium</taxon>
        <taxon>Fusarium oxysporum species complex</taxon>
    </lineage>
</organism>
<dbReference type="Gene3D" id="1.10.540.10">
    <property type="entry name" value="Acyl-CoA dehydrogenase/oxidase, N-terminal domain"/>
    <property type="match status" value="1"/>
</dbReference>
<dbReference type="SUPFAM" id="SSF56645">
    <property type="entry name" value="Acyl-CoA dehydrogenase NM domain-like"/>
    <property type="match status" value="1"/>
</dbReference>
<dbReference type="Gene3D" id="1.20.140.10">
    <property type="entry name" value="Butyryl-CoA Dehydrogenase, subunit A, domain 3"/>
    <property type="match status" value="1"/>
</dbReference>
<dbReference type="InterPro" id="IPR009075">
    <property type="entry name" value="AcylCo_DH/oxidase_C"/>
</dbReference>
<evidence type="ECO:0000256" key="4">
    <source>
        <dbReference type="ARBA" id="ARBA00022827"/>
    </source>
</evidence>
<reference evidence="8 9" key="1">
    <citation type="journal article" date="2019" name="Microbiol. Resour. Announc.">
        <title>High-quality draft genome sequence of Fusarium oxysporum f. sp. cubense strain 160527, a causal agent of Panama disease.</title>
        <authorList>
            <person name="Asai S."/>
            <person name="Ayukawa Y."/>
            <person name="Gan P."/>
            <person name="Masuda S."/>
            <person name="Komatsu K."/>
            <person name="Shirasu K."/>
            <person name="Arie T."/>
        </authorList>
    </citation>
    <scope>NUCLEOTIDE SEQUENCE [LARGE SCALE GENOMIC DNA]</scope>
    <source>
        <strain evidence="8 9">160527</strain>
    </source>
</reference>
<protein>
    <submittedName>
        <fullName evidence="8">Acyl-CoA dehydrogenase apdG</fullName>
    </submittedName>
</protein>
<dbReference type="GO" id="GO:0005737">
    <property type="term" value="C:cytoplasm"/>
    <property type="evidence" value="ECO:0007669"/>
    <property type="project" value="TreeGrafter"/>
</dbReference>
<evidence type="ECO:0000256" key="3">
    <source>
        <dbReference type="ARBA" id="ARBA00022630"/>
    </source>
</evidence>
<feature type="domain" description="Acyl-CoA dehydrogenase/oxidase C-terminal" evidence="6">
    <location>
        <begin position="244"/>
        <end position="362"/>
    </location>
</feature>
<dbReference type="InterPro" id="IPR009100">
    <property type="entry name" value="AcylCoA_DH/oxidase_NM_dom_sf"/>
</dbReference>
<evidence type="ECO:0000256" key="2">
    <source>
        <dbReference type="ARBA" id="ARBA00009347"/>
    </source>
</evidence>
<evidence type="ECO:0000259" key="6">
    <source>
        <dbReference type="Pfam" id="PF00441"/>
    </source>
</evidence>
<keyword evidence="5" id="KW-0560">Oxidoreductase</keyword>
<feature type="domain" description="Acyl-CoA dehydrogenase/oxidase N-terminal" evidence="7">
    <location>
        <begin position="26"/>
        <end position="134"/>
    </location>
</feature>
<accession>A0A559L664</accession>
<dbReference type="SUPFAM" id="SSF47203">
    <property type="entry name" value="Acyl-CoA dehydrogenase C-terminal domain-like"/>
    <property type="match status" value="1"/>
</dbReference>
<dbReference type="InterPro" id="IPR050741">
    <property type="entry name" value="Acyl-CoA_dehydrogenase"/>
</dbReference>
<keyword evidence="4" id="KW-0274">FAD</keyword>
<comment type="caution">
    <text evidence="8">The sequence shown here is derived from an EMBL/GenBank/DDBJ whole genome shotgun (WGS) entry which is preliminary data.</text>
</comment>
<dbReference type="PANTHER" id="PTHR48083">
    <property type="entry name" value="MEDIUM-CHAIN SPECIFIC ACYL-COA DEHYDROGENASE, MITOCHONDRIAL-RELATED"/>
    <property type="match status" value="1"/>
</dbReference>
<dbReference type="AlphaFoldDB" id="A0A559L664"/>
<dbReference type="InterPro" id="IPR013786">
    <property type="entry name" value="AcylCoA_DH/ox_N"/>
</dbReference>